<comment type="caution">
    <text evidence="6">The sequence shown here is derived from an EMBL/GenBank/DDBJ whole genome shotgun (WGS) entry which is preliminary data.</text>
</comment>
<dbReference type="EMBL" id="JAEKJZ010000005">
    <property type="protein sequence ID" value="MBN9672914.1"/>
    <property type="molecule type" value="Genomic_DNA"/>
</dbReference>
<dbReference type="GO" id="GO:0004601">
    <property type="term" value="F:peroxidase activity"/>
    <property type="evidence" value="ECO:0007669"/>
    <property type="project" value="UniProtKB-KW"/>
</dbReference>
<evidence type="ECO:0000256" key="3">
    <source>
        <dbReference type="ARBA" id="ARBA00023002"/>
    </source>
</evidence>
<evidence type="ECO:0000256" key="1">
    <source>
        <dbReference type="ARBA" id="ARBA00006926"/>
    </source>
</evidence>
<dbReference type="Pfam" id="PF00255">
    <property type="entry name" value="GSHPx"/>
    <property type="match status" value="1"/>
</dbReference>
<evidence type="ECO:0000313" key="7">
    <source>
        <dbReference type="Proteomes" id="UP000664096"/>
    </source>
</evidence>
<sequence>MSALAAAFPATAETAIPKHMGASAHGFAFATPEGEPLSLKAFSGKLVLVVNTATECGFSGQIGGLQTLYETYRDRGLVVLGVPSNDFGGQEPRTDGDIASFCEATYGARFPMTAKTHVKGKSAHPFYRWATSELGRAARPHWNFHKYLLGPDGALIAWFPTPTPPLSPAVTTEIERALANLPET</sequence>
<dbReference type="PIRSF" id="PIRSF000303">
    <property type="entry name" value="Glutathion_perox"/>
    <property type="match status" value="1"/>
</dbReference>
<gene>
    <name evidence="6" type="ORF">JF539_21345</name>
</gene>
<keyword evidence="2 5" id="KW-0575">Peroxidase</keyword>
<dbReference type="InterPro" id="IPR036249">
    <property type="entry name" value="Thioredoxin-like_sf"/>
</dbReference>
<dbReference type="SUPFAM" id="SSF52833">
    <property type="entry name" value="Thioredoxin-like"/>
    <property type="match status" value="1"/>
</dbReference>
<dbReference type="AlphaFoldDB" id="A0A939J6L5"/>
<name>A0A939J6L5_9HYPH</name>
<evidence type="ECO:0000313" key="6">
    <source>
        <dbReference type="EMBL" id="MBN9672914.1"/>
    </source>
</evidence>
<dbReference type="GO" id="GO:0034599">
    <property type="term" value="P:cellular response to oxidative stress"/>
    <property type="evidence" value="ECO:0007669"/>
    <property type="project" value="TreeGrafter"/>
</dbReference>
<protein>
    <recommendedName>
        <fullName evidence="5">Glutathione peroxidase</fullName>
    </recommendedName>
</protein>
<dbReference type="PROSITE" id="PS51355">
    <property type="entry name" value="GLUTATHIONE_PEROXID_3"/>
    <property type="match status" value="1"/>
</dbReference>
<dbReference type="Proteomes" id="UP000664096">
    <property type="component" value="Unassembled WGS sequence"/>
</dbReference>
<evidence type="ECO:0000256" key="2">
    <source>
        <dbReference type="ARBA" id="ARBA00022559"/>
    </source>
</evidence>
<keyword evidence="3 5" id="KW-0560">Oxidoreductase</keyword>
<accession>A0A939J6L5</accession>
<dbReference type="PANTHER" id="PTHR11592:SF78">
    <property type="entry name" value="GLUTATHIONE PEROXIDASE"/>
    <property type="match status" value="1"/>
</dbReference>
<proteinExistence type="inferred from homology"/>
<organism evidence="6 7">
    <name type="scientific">Roseibium aggregatum</name>
    <dbReference type="NCBI Taxonomy" id="187304"/>
    <lineage>
        <taxon>Bacteria</taxon>
        <taxon>Pseudomonadati</taxon>
        <taxon>Pseudomonadota</taxon>
        <taxon>Alphaproteobacteria</taxon>
        <taxon>Hyphomicrobiales</taxon>
        <taxon>Stappiaceae</taxon>
        <taxon>Roseibium</taxon>
    </lineage>
</organism>
<dbReference type="InterPro" id="IPR000889">
    <property type="entry name" value="Glutathione_peroxidase"/>
</dbReference>
<reference evidence="6" key="1">
    <citation type="submission" date="2020-12" db="EMBL/GenBank/DDBJ databases">
        <title>Oil enriched cultivation method for isolating marine PHA-producing bacteria.</title>
        <authorList>
            <person name="Zheng W."/>
            <person name="Yu S."/>
            <person name="Huang Y."/>
        </authorList>
    </citation>
    <scope>NUCLEOTIDE SEQUENCE</scope>
    <source>
        <strain evidence="6">SY-2-12</strain>
    </source>
</reference>
<comment type="similarity">
    <text evidence="1 5">Belongs to the glutathione peroxidase family.</text>
</comment>
<feature type="active site" evidence="4">
    <location>
        <position position="56"/>
    </location>
</feature>
<dbReference type="PANTHER" id="PTHR11592">
    <property type="entry name" value="GLUTATHIONE PEROXIDASE"/>
    <property type="match status" value="1"/>
</dbReference>
<evidence type="ECO:0000256" key="5">
    <source>
        <dbReference type="RuleBase" id="RU000499"/>
    </source>
</evidence>
<dbReference type="CDD" id="cd00340">
    <property type="entry name" value="GSH_Peroxidase"/>
    <property type="match status" value="1"/>
</dbReference>
<dbReference type="PRINTS" id="PR01011">
    <property type="entry name" value="GLUTPROXDASE"/>
</dbReference>
<dbReference type="Gene3D" id="3.40.30.10">
    <property type="entry name" value="Glutaredoxin"/>
    <property type="match status" value="1"/>
</dbReference>
<evidence type="ECO:0000256" key="4">
    <source>
        <dbReference type="PIRSR" id="PIRSR000303-1"/>
    </source>
</evidence>